<gene>
    <name evidence="1" type="ORF">AQPE_0455</name>
</gene>
<reference evidence="1" key="1">
    <citation type="journal article" date="2020" name="Int. J. Syst. Evol. Microbiol.">
        <title>Aquipluma nitroreducens gen. nov. sp. nov., a novel facultatively anaerobic bacterium isolated from a freshwater lake.</title>
        <authorList>
            <person name="Watanabe M."/>
            <person name="Kojima H."/>
            <person name="Fukui M."/>
        </authorList>
    </citation>
    <scope>NUCLEOTIDE SEQUENCE</scope>
    <source>
        <strain evidence="1">MeG22</strain>
    </source>
</reference>
<dbReference type="AlphaFoldDB" id="A0A5K7S420"/>
<evidence type="ECO:0000313" key="1">
    <source>
        <dbReference type="EMBL" id="BBE16318.1"/>
    </source>
</evidence>
<name>A0A5K7S420_9BACT</name>
<dbReference type="Proteomes" id="UP001193389">
    <property type="component" value="Chromosome"/>
</dbReference>
<protein>
    <submittedName>
        <fullName evidence="1">Uncharacterized protein</fullName>
    </submittedName>
</protein>
<keyword evidence="2" id="KW-1185">Reference proteome</keyword>
<dbReference type="KEGG" id="anf:AQPE_0455"/>
<organism evidence="1 2">
    <name type="scientific">Aquipluma nitroreducens</name>
    <dbReference type="NCBI Taxonomy" id="2010828"/>
    <lineage>
        <taxon>Bacteria</taxon>
        <taxon>Pseudomonadati</taxon>
        <taxon>Bacteroidota</taxon>
        <taxon>Bacteroidia</taxon>
        <taxon>Marinilabiliales</taxon>
        <taxon>Prolixibacteraceae</taxon>
        <taxon>Aquipluma</taxon>
    </lineage>
</organism>
<dbReference type="EMBL" id="AP018694">
    <property type="protein sequence ID" value="BBE16318.1"/>
    <property type="molecule type" value="Genomic_DNA"/>
</dbReference>
<evidence type="ECO:0000313" key="2">
    <source>
        <dbReference type="Proteomes" id="UP001193389"/>
    </source>
</evidence>
<sequence length="42" mass="4622">MQGSIPALAVSFIPFPGHTCLSPACSQKFWSVNRFVKIKKQA</sequence>
<proteinExistence type="predicted"/>
<accession>A0A5K7S420</accession>